<feature type="region of interest" description="Disordered" evidence="1">
    <location>
        <begin position="395"/>
        <end position="429"/>
    </location>
</feature>
<dbReference type="InterPro" id="IPR008972">
    <property type="entry name" value="Cupredoxin"/>
</dbReference>
<protein>
    <submittedName>
        <fullName evidence="3">Extracellular serine-rich protein</fullName>
    </submittedName>
</protein>
<dbReference type="PANTHER" id="PTHR34883">
    <property type="entry name" value="SERINE-RICH PROTEIN, PUTATIVE-RELATED-RELATED"/>
    <property type="match status" value="1"/>
</dbReference>
<organism evidence="3 4">
    <name type="scientific">Diplodia corticola</name>
    <dbReference type="NCBI Taxonomy" id="236234"/>
    <lineage>
        <taxon>Eukaryota</taxon>
        <taxon>Fungi</taxon>
        <taxon>Dikarya</taxon>
        <taxon>Ascomycota</taxon>
        <taxon>Pezizomycotina</taxon>
        <taxon>Dothideomycetes</taxon>
        <taxon>Dothideomycetes incertae sedis</taxon>
        <taxon>Botryosphaeriales</taxon>
        <taxon>Botryosphaeriaceae</taxon>
        <taxon>Diplodia</taxon>
    </lineage>
</organism>
<comment type="caution">
    <text evidence="3">The sequence shown here is derived from an EMBL/GenBank/DDBJ whole genome shotgun (WGS) entry which is preliminary data.</text>
</comment>
<dbReference type="STRING" id="236234.A0A1J9QL74"/>
<dbReference type="GeneID" id="31019904"/>
<dbReference type="OrthoDB" id="2331100at2759"/>
<keyword evidence="2" id="KW-0472">Membrane</keyword>
<dbReference type="PANTHER" id="PTHR34883:SF8">
    <property type="entry name" value="EXTRACELLULAR SERINE-RICH PROTEIN (AFU_ORTHOLOGUE AFUA_6G00670)"/>
    <property type="match status" value="1"/>
</dbReference>
<dbReference type="RefSeq" id="XP_020125476.1">
    <property type="nucleotide sequence ID" value="XM_020279641.1"/>
</dbReference>
<feature type="region of interest" description="Disordered" evidence="1">
    <location>
        <begin position="239"/>
        <end position="265"/>
    </location>
</feature>
<reference evidence="3 4" key="1">
    <citation type="submission" date="2016-10" db="EMBL/GenBank/DDBJ databases">
        <title>Proteomics and genomics reveal pathogen-plant mechanisms compatible with a hemibiotrophic lifestyle of Diplodia corticola.</title>
        <authorList>
            <person name="Fernandes I."/>
            <person name="De Jonge R."/>
            <person name="Van De Peer Y."/>
            <person name="Devreese B."/>
            <person name="Alves A."/>
            <person name="Esteves A.C."/>
        </authorList>
    </citation>
    <scope>NUCLEOTIDE SEQUENCE [LARGE SCALE GENOMIC DNA]</scope>
    <source>
        <strain evidence="3 4">CBS 112549</strain>
    </source>
</reference>
<dbReference type="Proteomes" id="UP000183809">
    <property type="component" value="Unassembled WGS sequence"/>
</dbReference>
<dbReference type="EMBL" id="MNUE01000087">
    <property type="protein sequence ID" value="OJD29216.1"/>
    <property type="molecule type" value="Genomic_DNA"/>
</dbReference>
<accession>A0A1J9QL74</accession>
<feature type="region of interest" description="Disordered" evidence="1">
    <location>
        <begin position="324"/>
        <end position="379"/>
    </location>
</feature>
<gene>
    <name evidence="3" type="ORF">BKCO1_8700013</name>
</gene>
<evidence type="ECO:0000313" key="4">
    <source>
        <dbReference type="Proteomes" id="UP000183809"/>
    </source>
</evidence>
<sequence length="429" mass="42775">MPFLCLPFRHRAGSSVSTSTFPQLRRNPVTQDIQAMFQLLLAAIALILAYLRALVSAQNDVTVLGTTLPTTSTTTTTTTTTKDVAAATVGGASSTSTSSEAPAATITITVNRVANMFVPANVTAQVGDVVKFEFWPTNNSVARAAYGYPCTPYALVSPADAADGFWSGFKPVVANLAQVNITELPAYYIAINRVTPLWFYNSAPGACVGSQMVGVINPAAPSDLAVQKRAAAQATLALSPGEQLPPEGASASASSGTAAAGTAGTAGTAGAGAGGGGGGGGGSSSSAHVSAGAAAGIAVGCLVGVAGVGGGVWALRRRRIKGRRVQEGAGGGGGSGEKKGGGEGDGNGGGGGRSAVVSELPGSAVASSDGVGSPWSPVATWRGRQTVVSELSAYGELSREQIPTTPPDRRLPMLPEVQAKKEGPFELGS</sequence>
<dbReference type="AlphaFoldDB" id="A0A1J9QL74"/>
<feature type="compositionally biased region" description="Gly residues" evidence="1">
    <location>
        <begin position="343"/>
        <end position="353"/>
    </location>
</feature>
<dbReference type="SUPFAM" id="SSF49503">
    <property type="entry name" value="Cupredoxins"/>
    <property type="match status" value="1"/>
</dbReference>
<keyword evidence="2" id="KW-0812">Transmembrane</keyword>
<feature type="compositionally biased region" description="Basic and acidic residues" evidence="1">
    <location>
        <begin position="418"/>
        <end position="429"/>
    </location>
</feature>
<evidence type="ECO:0000256" key="2">
    <source>
        <dbReference type="SAM" id="Phobius"/>
    </source>
</evidence>
<name>A0A1J9QL74_9PEZI</name>
<feature type="compositionally biased region" description="Low complexity" evidence="1">
    <location>
        <begin position="248"/>
        <end position="265"/>
    </location>
</feature>
<dbReference type="InterPro" id="IPR052953">
    <property type="entry name" value="Ser-rich/MCO-related"/>
</dbReference>
<feature type="compositionally biased region" description="Low complexity" evidence="1">
    <location>
        <begin position="362"/>
        <end position="373"/>
    </location>
</feature>
<evidence type="ECO:0000256" key="1">
    <source>
        <dbReference type="SAM" id="MobiDB-lite"/>
    </source>
</evidence>
<proteinExistence type="predicted"/>
<feature type="transmembrane region" description="Helical" evidence="2">
    <location>
        <begin position="293"/>
        <end position="315"/>
    </location>
</feature>
<keyword evidence="2" id="KW-1133">Transmembrane helix</keyword>
<evidence type="ECO:0000313" key="3">
    <source>
        <dbReference type="EMBL" id="OJD29216.1"/>
    </source>
</evidence>
<keyword evidence="4" id="KW-1185">Reference proteome</keyword>